<comment type="caution">
    <text evidence="2">The sequence shown here is derived from an EMBL/GenBank/DDBJ whole genome shotgun (WGS) entry which is preliminary data.</text>
</comment>
<protein>
    <submittedName>
        <fullName evidence="2">Sulfurtransferase TusC</fullName>
    </submittedName>
</protein>
<evidence type="ECO:0000256" key="1">
    <source>
        <dbReference type="ARBA" id="ARBA00005996"/>
    </source>
</evidence>
<dbReference type="InterPro" id="IPR003787">
    <property type="entry name" value="Sulphur_relay_DsrE/F-like"/>
</dbReference>
<sequence length="118" mass="13279">MKHILVINHSSPFSHQNGREALDTALIFAAIDQHVSVLFQGDAVLCLKPDQQPQAAQLKDYFKTLKTLDLYDVEQLYVCQQSLDEYQLKAESLSLEATPLNASEITALIKKQEHIVTL</sequence>
<dbReference type="Proteomes" id="UP000194841">
    <property type="component" value="Unassembled WGS sequence"/>
</dbReference>
<reference evidence="2 3" key="1">
    <citation type="submission" date="2017-02" db="EMBL/GenBank/DDBJ databases">
        <title>Pseudoalteromonas ulvae TC14 Genome.</title>
        <authorList>
            <person name="Molmeret M."/>
        </authorList>
    </citation>
    <scope>NUCLEOTIDE SEQUENCE [LARGE SCALE GENOMIC DNA]</scope>
    <source>
        <strain evidence="2">TC14</strain>
    </source>
</reference>
<dbReference type="OrthoDB" id="9789418at2"/>
<dbReference type="InterPro" id="IPR027396">
    <property type="entry name" value="DsrEFH-like"/>
</dbReference>
<dbReference type="SUPFAM" id="SSF75169">
    <property type="entry name" value="DsrEFH-like"/>
    <property type="match status" value="1"/>
</dbReference>
<dbReference type="GO" id="GO:0016740">
    <property type="term" value="F:transferase activity"/>
    <property type="evidence" value="ECO:0007669"/>
    <property type="project" value="UniProtKB-KW"/>
</dbReference>
<dbReference type="AlphaFoldDB" id="A0A244CME0"/>
<dbReference type="Pfam" id="PF02635">
    <property type="entry name" value="DsrE"/>
    <property type="match status" value="1"/>
</dbReference>
<comment type="similarity">
    <text evidence="1">Belongs to the DsrF/TusC family.</text>
</comment>
<name>A0A244CME0_PSEDV</name>
<keyword evidence="3" id="KW-1185">Reference proteome</keyword>
<dbReference type="NCBIfam" id="TIGR03010">
    <property type="entry name" value="sulf_tusC_dsrF"/>
    <property type="match status" value="1"/>
</dbReference>
<dbReference type="NCBIfam" id="NF001238">
    <property type="entry name" value="PRK00211.1"/>
    <property type="match status" value="1"/>
</dbReference>
<dbReference type="PANTHER" id="PTHR38780:SF1">
    <property type="entry name" value="PROTEIN TUSC"/>
    <property type="match status" value="1"/>
</dbReference>
<accession>A0A244CME0</accession>
<dbReference type="RefSeq" id="WP_086744931.1">
    <property type="nucleotide sequence ID" value="NZ_MWPV01000005.1"/>
</dbReference>
<dbReference type="EMBL" id="MWPV01000005">
    <property type="protein sequence ID" value="OUL56676.1"/>
    <property type="molecule type" value="Genomic_DNA"/>
</dbReference>
<dbReference type="PANTHER" id="PTHR38780">
    <property type="entry name" value="PROTEIN TUSC"/>
    <property type="match status" value="1"/>
</dbReference>
<dbReference type="InterPro" id="IPR017462">
    <property type="entry name" value="Sulphur_relay_TusC/DsrF"/>
</dbReference>
<gene>
    <name evidence="2" type="ORF">B1199_14970</name>
</gene>
<organism evidence="2 3">
    <name type="scientific">Pseudoalteromonas ulvae</name>
    <dbReference type="NCBI Taxonomy" id="107327"/>
    <lineage>
        <taxon>Bacteria</taxon>
        <taxon>Pseudomonadati</taxon>
        <taxon>Pseudomonadota</taxon>
        <taxon>Gammaproteobacteria</taxon>
        <taxon>Alteromonadales</taxon>
        <taxon>Pseudoalteromonadaceae</taxon>
        <taxon>Pseudoalteromonas</taxon>
    </lineage>
</organism>
<keyword evidence="2" id="KW-0808">Transferase</keyword>
<proteinExistence type="inferred from homology"/>
<evidence type="ECO:0000313" key="3">
    <source>
        <dbReference type="Proteomes" id="UP000194841"/>
    </source>
</evidence>
<dbReference type="Gene3D" id="3.40.1260.10">
    <property type="entry name" value="DsrEFH-like"/>
    <property type="match status" value="1"/>
</dbReference>
<evidence type="ECO:0000313" key="2">
    <source>
        <dbReference type="EMBL" id="OUL56676.1"/>
    </source>
</evidence>